<dbReference type="GeneID" id="105681646"/>
<dbReference type="InterPro" id="IPR012337">
    <property type="entry name" value="RNaseH-like_sf"/>
</dbReference>
<evidence type="ECO:0000313" key="4">
    <source>
        <dbReference type="RefSeq" id="XP_033180022.1"/>
    </source>
</evidence>
<dbReference type="Proteomes" id="UP000515180">
    <property type="component" value="Unplaced"/>
</dbReference>
<proteinExistence type="predicted"/>
<dbReference type="InterPro" id="IPR001584">
    <property type="entry name" value="Integrase_cat-core"/>
</dbReference>
<dbReference type="AlphaFoldDB" id="A0A6P8LLK9"/>
<organism evidence="3 4">
    <name type="scientific">Bombus impatiens</name>
    <name type="common">Bumblebee</name>
    <dbReference type="NCBI Taxonomy" id="132113"/>
    <lineage>
        <taxon>Eukaryota</taxon>
        <taxon>Metazoa</taxon>
        <taxon>Ecdysozoa</taxon>
        <taxon>Arthropoda</taxon>
        <taxon>Hexapoda</taxon>
        <taxon>Insecta</taxon>
        <taxon>Pterygota</taxon>
        <taxon>Neoptera</taxon>
        <taxon>Endopterygota</taxon>
        <taxon>Hymenoptera</taxon>
        <taxon>Apocrita</taxon>
        <taxon>Aculeata</taxon>
        <taxon>Apoidea</taxon>
        <taxon>Anthophila</taxon>
        <taxon>Apidae</taxon>
        <taxon>Bombus</taxon>
        <taxon>Pyrobombus</taxon>
    </lineage>
</organism>
<dbReference type="RefSeq" id="XP_033180022.1">
    <property type="nucleotide sequence ID" value="XM_033324131.1"/>
</dbReference>
<dbReference type="PANTHER" id="PTHR47331">
    <property type="entry name" value="PHD-TYPE DOMAIN-CONTAINING PROTEIN"/>
    <property type="match status" value="1"/>
</dbReference>
<feature type="region of interest" description="Disordered" evidence="1">
    <location>
        <begin position="331"/>
        <end position="375"/>
    </location>
</feature>
<reference evidence="4" key="1">
    <citation type="submission" date="2025-08" db="UniProtKB">
        <authorList>
            <consortium name="RefSeq"/>
        </authorList>
    </citation>
    <scope>IDENTIFICATION</scope>
</reference>
<evidence type="ECO:0000259" key="2">
    <source>
        <dbReference type="PROSITE" id="PS50994"/>
    </source>
</evidence>
<protein>
    <submittedName>
        <fullName evidence="4">Uncharacterized protein LOC105681646</fullName>
    </submittedName>
</protein>
<accession>A0A6P8LLK9</accession>
<dbReference type="InterPro" id="IPR036397">
    <property type="entry name" value="RNaseH_sf"/>
</dbReference>
<evidence type="ECO:0000313" key="3">
    <source>
        <dbReference type="Proteomes" id="UP000515180"/>
    </source>
</evidence>
<keyword evidence="3" id="KW-1185">Reference proteome</keyword>
<dbReference type="GO" id="GO:0003676">
    <property type="term" value="F:nucleic acid binding"/>
    <property type="evidence" value="ECO:0007669"/>
    <property type="project" value="InterPro"/>
</dbReference>
<gene>
    <name evidence="4" type="primary">LOC105681646</name>
</gene>
<evidence type="ECO:0000256" key="1">
    <source>
        <dbReference type="SAM" id="MobiDB-lite"/>
    </source>
</evidence>
<dbReference type="PROSITE" id="PS50994">
    <property type="entry name" value="INTEGRASE"/>
    <property type="match status" value="1"/>
</dbReference>
<name>A0A6P8LLK9_BOMIM</name>
<dbReference type="Gene3D" id="3.30.420.10">
    <property type="entry name" value="Ribonuclease H-like superfamily/Ribonuclease H"/>
    <property type="match status" value="1"/>
</dbReference>
<dbReference type="Pfam" id="PF00665">
    <property type="entry name" value="rve"/>
    <property type="match status" value="1"/>
</dbReference>
<sequence>MGNLPEARVTESRPFTNVGVDYCGPFYIKEKRERNRRQVKVYVAIFICLAAKAVHIELVGDLTSEAFIAALRRFIARRGFCSALHSDNGSNFIGANNDLRELYELLKSDDHIEKVTTFLANKQIEWHFILPHSPHFGGLWEAAVKSFKHHFRRIVGNELLTFEQFNTLVIEIEAVLNSRSLTLISTDPKDLLVLTPDYFLIGKSLMSLRERDFRDTPSNRLSRWQHIQKLKQYFWKRWHKEYLNQLNNRSKWTKGEYLNQLNNRSKWTKGEHSIQEGTIVPLREDNVPSMHWPLGRVVKVHPGADGIIRTATVQTSSSLLDRGVKRLVPLPCHPAQDESGQSLTSKEVDHPLPCQPAQDESGQSLTSKGVDHTPI</sequence>
<dbReference type="InterPro" id="IPR040676">
    <property type="entry name" value="DUF5641"/>
</dbReference>
<feature type="compositionally biased region" description="Polar residues" evidence="1">
    <location>
        <begin position="358"/>
        <end position="367"/>
    </location>
</feature>
<dbReference type="OrthoDB" id="6432478at2759"/>
<feature type="domain" description="Integrase catalytic" evidence="2">
    <location>
        <begin position="10"/>
        <end position="204"/>
    </location>
</feature>
<dbReference type="GO" id="GO:0015074">
    <property type="term" value="P:DNA integration"/>
    <property type="evidence" value="ECO:0007669"/>
    <property type="project" value="InterPro"/>
</dbReference>
<dbReference type="SUPFAM" id="SSF53098">
    <property type="entry name" value="Ribonuclease H-like"/>
    <property type="match status" value="1"/>
</dbReference>
<dbReference type="Pfam" id="PF18701">
    <property type="entry name" value="DUF5641"/>
    <property type="match status" value="2"/>
</dbReference>